<comment type="caution">
    <text evidence="2">The sequence shown here is derived from an EMBL/GenBank/DDBJ whole genome shotgun (WGS) entry which is preliminary data.</text>
</comment>
<feature type="non-terminal residue" evidence="2">
    <location>
        <position position="54"/>
    </location>
</feature>
<dbReference type="AlphaFoldDB" id="A0A834M617"/>
<dbReference type="OrthoDB" id="6159439at2759"/>
<protein>
    <submittedName>
        <fullName evidence="2">Uncharacterized protein</fullName>
    </submittedName>
</protein>
<reference evidence="2" key="1">
    <citation type="submission" date="2020-08" db="EMBL/GenBank/DDBJ databases">
        <title>Genome sequencing and assembly of the red palm weevil Rhynchophorus ferrugineus.</title>
        <authorList>
            <person name="Dias G.B."/>
            <person name="Bergman C.M."/>
            <person name="Manee M."/>
        </authorList>
    </citation>
    <scope>NUCLEOTIDE SEQUENCE</scope>
    <source>
        <strain evidence="2">AA-2017</strain>
        <tissue evidence="2">Whole larva</tissue>
    </source>
</reference>
<accession>A0A834M617</accession>
<evidence type="ECO:0000313" key="3">
    <source>
        <dbReference type="Proteomes" id="UP000625711"/>
    </source>
</evidence>
<sequence length="54" mass="5894">MDGAVSDMDLTTRPKDDAVASQENCKMRSTNSIFSIRSLVNIADGLEQMDGMVK</sequence>
<dbReference type="EMBL" id="JAACXV010013900">
    <property type="protein sequence ID" value="KAF7271768.1"/>
    <property type="molecule type" value="Genomic_DNA"/>
</dbReference>
<evidence type="ECO:0000313" key="2">
    <source>
        <dbReference type="EMBL" id="KAF7271768.1"/>
    </source>
</evidence>
<organism evidence="2 3">
    <name type="scientific">Rhynchophorus ferrugineus</name>
    <name type="common">Red palm weevil</name>
    <name type="synonym">Curculio ferrugineus</name>
    <dbReference type="NCBI Taxonomy" id="354439"/>
    <lineage>
        <taxon>Eukaryota</taxon>
        <taxon>Metazoa</taxon>
        <taxon>Ecdysozoa</taxon>
        <taxon>Arthropoda</taxon>
        <taxon>Hexapoda</taxon>
        <taxon>Insecta</taxon>
        <taxon>Pterygota</taxon>
        <taxon>Neoptera</taxon>
        <taxon>Endopterygota</taxon>
        <taxon>Coleoptera</taxon>
        <taxon>Polyphaga</taxon>
        <taxon>Cucujiformia</taxon>
        <taxon>Curculionidae</taxon>
        <taxon>Dryophthorinae</taxon>
        <taxon>Rhynchophorus</taxon>
    </lineage>
</organism>
<dbReference type="Proteomes" id="UP000625711">
    <property type="component" value="Unassembled WGS sequence"/>
</dbReference>
<feature type="region of interest" description="Disordered" evidence="1">
    <location>
        <begin position="1"/>
        <end position="24"/>
    </location>
</feature>
<proteinExistence type="predicted"/>
<gene>
    <name evidence="2" type="ORF">GWI33_015387</name>
</gene>
<keyword evidence="3" id="KW-1185">Reference proteome</keyword>
<name>A0A834M617_RHYFE</name>
<evidence type="ECO:0000256" key="1">
    <source>
        <dbReference type="SAM" id="MobiDB-lite"/>
    </source>
</evidence>